<dbReference type="GO" id="GO:0003677">
    <property type="term" value="F:DNA binding"/>
    <property type="evidence" value="ECO:0007669"/>
    <property type="project" value="UniProtKB-KW"/>
</dbReference>
<keyword evidence="5" id="KW-0238">DNA-binding</keyword>
<feature type="domain" description="SWIM-type" evidence="9">
    <location>
        <begin position="869"/>
        <end position="901"/>
    </location>
</feature>
<accession>A0ABD3CS67</accession>
<feature type="region of interest" description="Disordered" evidence="8">
    <location>
        <begin position="268"/>
        <end position="288"/>
    </location>
</feature>
<dbReference type="InterPro" id="IPR006564">
    <property type="entry name" value="Znf_PMZ"/>
</dbReference>
<dbReference type="InterPro" id="IPR007527">
    <property type="entry name" value="Znf_SWIM"/>
</dbReference>
<dbReference type="InterPro" id="IPR004332">
    <property type="entry name" value="Transposase_MuDR"/>
</dbReference>
<evidence type="ECO:0000256" key="7">
    <source>
        <dbReference type="PROSITE-ProRule" id="PRU00325"/>
    </source>
</evidence>
<feature type="region of interest" description="Disordered" evidence="8">
    <location>
        <begin position="1084"/>
        <end position="1108"/>
    </location>
</feature>
<dbReference type="InterPro" id="IPR001207">
    <property type="entry name" value="Transposase_mutator"/>
</dbReference>
<name>A0ABD3CS67_9LAMI</name>
<evidence type="ECO:0000256" key="3">
    <source>
        <dbReference type="ARBA" id="ARBA00022771"/>
    </source>
</evidence>
<feature type="region of interest" description="Disordered" evidence="8">
    <location>
        <begin position="1"/>
        <end position="20"/>
    </location>
</feature>
<dbReference type="InterPro" id="IPR018289">
    <property type="entry name" value="MULE_transposase_dom"/>
</dbReference>
<reference evidence="11" key="1">
    <citation type="journal article" date="2024" name="IScience">
        <title>Strigolactones Initiate the Formation of Haustorium-like Structures in Castilleja.</title>
        <authorList>
            <person name="Buerger M."/>
            <person name="Peterson D."/>
            <person name="Chory J."/>
        </authorList>
    </citation>
    <scope>NUCLEOTIDE SEQUENCE [LARGE SCALE GENOMIC DNA]</scope>
</reference>
<proteinExistence type="predicted"/>
<feature type="compositionally biased region" description="Polar residues" evidence="8">
    <location>
        <begin position="1094"/>
        <end position="1104"/>
    </location>
</feature>
<keyword evidence="11" id="KW-1185">Reference proteome</keyword>
<dbReference type="Proteomes" id="UP001632038">
    <property type="component" value="Unassembled WGS sequence"/>
</dbReference>
<keyword evidence="4" id="KW-0862">Zinc</keyword>
<feature type="compositionally biased region" description="Basic residues" evidence="8">
    <location>
        <begin position="950"/>
        <end position="960"/>
    </location>
</feature>
<keyword evidence="2" id="KW-0479">Metal-binding</keyword>
<feature type="region of interest" description="Disordered" evidence="8">
    <location>
        <begin position="941"/>
        <end position="971"/>
    </location>
</feature>
<feature type="compositionally biased region" description="Basic residues" evidence="8">
    <location>
        <begin position="1005"/>
        <end position="1016"/>
    </location>
</feature>
<keyword evidence="1" id="KW-0815">Transposition</keyword>
<dbReference type="PANTHER" id="PTHR31973:SF187">
    <property type="entry name" value="MUTATOR TRANSPOSASE MUDRA PROTEIN"/>
    <property type="match status" value="1"/>
</dbReference>
<dbReference type="GO" id="GO:0008270">
    <property type="term" value="F:zinc ion binding"/>
    <property type="evidence" value="ECO:0007669"/>
    <property type="project" value="UniProtKB-KW"/>
</dbReference>
<feature type="compositionally biased region" description="Acidic residues" evidence="8">
    <location>
        <begin position="364"/>
        <end position="374"/>
    </location>
</feature>
<evidence type="ECO:0000256" key="6">
    <source>
        <dbReference type="ARBA" id="ARBA00023172"/>
    </source>
</evidence>
<dbReference type="GO" id="GO:0032196">
    <property type="term" value="P:transposition"/>
    <property type="evidence" value="ECO:0007669"/>
    <property type="project" value="UniProtKB-KW"/>
</dbReference>
<dbReference type="Pfam" id="PF04434">
    <property type="entry name" value="SWIM"/>
    <property type="match status" value="1"/>
</dbReference>
<feature type="region of interest" description="Disordered" evidence="8">
    <location>
        <begin position="993"/>
        <end position="1072"/>
    </location>
</feature>
<evidence type="ECO:0000259" key="9">
    <source>
        <dbReference type="PROSITE" id="PS50966"/>
    </source>
</evidence>
<evidence type="ECO:0000313" key="11">
    <source>
        <dbReference type="Proteomes" id="UP001632038"/>
    </source>
</evidence>
<keyword evidence="6" id="KW-0233">DNA recombination</keyword>
<sequence>MSTEQKRIASPDALAGEIPNPKRIQTDDELAEISACISDIPEEFMIEELVDKSFWTHSLMIHHIYQAKKIWENHRFIGVLVKDLKGSLPCSMTRYNLVATRKLSDFLMRKIRSDPSFEDVFKYKERDNMMSMAEKELTVKMHYGGQFVEKPRKAYVGGKVHVFKGLAEDTMSLPEFWDMGKTLNYPAPRSCKYYYKDHKLSLARGLIQLETDKDVMKMLEGHTISSVITAYMVGETVEELAPPIEETVEELAPPMVGETVEEQVAIATEDDNEEAESEEETIEDGPADDELIDEGEEFAVNNIAFGDEEEDQRLDSDMDDDIYDLCEEQEDEAGTSGGSSCKVQVPVVEQENEPEIEPQHMEEETPAVESDDEDRASTDCDSDEMRSAYGSGDDEQTLKFSLYKEPTKPQEKPILKLGMKFVDAKQFRKALRRHAVLNGYDIHFNRNDGDRVTCVCKTYSESLKEGKTGCQWRIHASWNNIEAAFMIKTYNPSHTCSKVFENKQATSTIISDMYMENLRDDPDWRLSAIQKAVNRELGIDVSISKVYNAKKKAKSAIEGDFVEQYSWLWDYCNIITIRNPGSFVKMQVERPNLDEKPTFQRFFVSYGAWIEGFKSGCRKLIGLDGCFLKGSFGGQLLSAVGRDANNGMFPVAIAIVEAETTNSWTWFLNKLAEAIGSVEENGWCFISDRQKGLSESFEVVMPNAHHRYCLRHLYANLKSNGFKNLKLKEEMWSAAASFTKEGFQEHMTTIKNENLAAYEYLIKIDPSQWARSHFDPQVKCELLCNNLSESWNHFILKARDRPILTMLEMIRRLVMKRIQVCSSKMARYEGVLCPKIQAKLEQCKEQSRGCQPIYAGQRQFEVLSFNTYHAVDLDQRTCSCKKWDFTGIPCNHAVAAIWKMKLKPEDFVDACFHKQTYLKAYKPIMRPLVDKALWPKTGHEPVLPPILRNKPGRPKKKRKRGADEGRQPYKLSRASTSLKCKKCHQYGHNTRTCKGAPVGESSSHKTTRPVRAKGGRPRNVETDISSSVGRGGPVKRGGSLFRRGSGVRGRGSGVRGRRGADKGGSLPDCGGGGDMVNEIPDFARGASPDLPRGSSPNRGNTSEVQMPDVPINNRLGGLNFRARVPINPGFSLTRIPISRSGLVAWYESSKRTSYDSSQSAPSCSQD</sequence>
<dbReference type="SMART" id="SM00575">
    <property type="entry name" value="ZnF_PMZ"/>
    <property type="match status" value="1"/>
</dbReference>
<evidence type="ECO:0000256" key="4">
    <source>
        <dbReference type="ARBA" id="ARBA00022833"/>
    </source>
</evidence>
<dbReference type="PROSITE" id="PS01007">
    <property type="entry name" value="TRANSPOSASE_MUTATOR"/>
    <property type="match status" value="1"/>
</dbReference>
<dbReference type="GO" id="GO:0006310">
    <property type="term" value="P:DNA recombination"/>
    <property type="evidence" value="ECO:0007669"/>
    <property type="project" value="UniProtKB-KW"/>
</dbReference>
<dbReference type="Pfam" id="PF26130">
    <property type="entry name" value="PB1-like"/>
    <property type="match status" value="1"/>
</dbReference>
<protein>
    <recommendedName>
        <fullName evidence="9">SWIM-type domain-containing protein</fullName>
    </recommendedName>
</protein>
<dbReference type="PROSITE" id="PS50966">
    <property type="entry name" value="ZF_SWIM"/>
    <property type="match status" value="1"/>
</dbReference>
<evidence type="ECO:0000256" key="2">
    <source>
        <dbReference type="ARBA" id="ARBA00022723"/>
    </source>
</evidence>
<dbReference type="Pfam" id="PF03108">
    <property type="entry name" value="DBD_Tnp_Mut"/>
    <property type="match status" value="1"/>
</dbReference>
<comment type="caution">
    <text evidence="10">The sequence shown here is derived from an EMBL/GenBank/DDBJ whole genome shotgun (WGS) entry which is preliminary data.</text>
</comment>
<evidence type="ECO:0000256" key="8">
    <source>
        <dbReference type="SAM" id="MobiDB-lite"/>
    </source>
</evidence>
<gene>
    <name evidence="10" type="ORF">CASFOL_025812</name>
</gene>
<evidence type="ECO:0000256" key="1">
    <source>
        <dbReference type="ARBA" id="ARBA00022578"/>
    </source>
</evidence>
<evidence type="ECO:0000256" key="5">
    <source>
        <dbReference type="ARBA" id="ARBA00023125"/>
    </source>
</evidence>
<dbReference type="AlphaFoldDB" id="A0ABD3CS67"/>
<dbReference type="InterPro" id="IPR058594">
    <property type="entry name" value="PB1-like_dom_pln"/>
</dbReference>
<evidence type="ECO:0000313" key="10">
    <source>
        <dbReference type="EMBL" id="KAL3632828.1"/>
    </source>
</evidence>
<dbReference type="PANTHER" id="PTHR31973">
    <property type="entry name" value="POLYPROTEIN, PUTATIVE-RELATED"/>
    <property type="match status" value="1"/>
</dbReference>
<dbReference type="Pfam" id="PF10551">
    <property type="entry name" value="MULE"/>
    <property type="match status" value="1"/>
</dbReference>
<organism evidence="10 11">
    <name type="scientific">Castilleja foliolosa</name>
    <dbReference type="NCBI Taxonomy" id="1961234"/>
    <lineage>
        <taxon>Eukaryota</taxon>
        <taxon>Viridiplantae</taxon>
        <taxon>Streptophyta</taxon>
        <taxon>Embryophyta</taxon>
        <taxon>Tracheophyta</taxon>
        <taxon>Spermatophyta</taxon>
        <taxon>Magnoliopsida</taxon>
        <taxon>eudicotyledons</taxon>
        <taxon>Gunneridae</taxon>
        <taxon>Pentapetalae</taxon>
        <taxon>asterids</taxon>
        <taxon>lamiids</taxon>
        <taxon>Lamiales</taxon>
        <taxon>Orobanchaceae</taxon>
        <taxon>Pedicularideae</taxon>
        <taxon>Castillejinae</taxon>
        <taxon>Castilleja</taxon>
    </lineage>
</organism>
<feature type="region of interest" description="Disordered" evidence="8">
    <location>
        <begin position="348"/>
        <end position="392"/>
    </location>
</feature>
<feature type="compositionally biased region" description="Basic and acidic residues" evidence="8">
    <location>
        <begin position="375"/>
        <end position="386"/>
    </location>
</feature>
<keyword evidence="3 7" id="KW-0863">Zinc-finger</keyword>
<dbReference type="EMBL" id="JAVIJP010000032">
    <property type="protein sequence ID" value="KAL3632828.1"/>
    <property type="molecule type" value="Genomic_DNA"/>
</dbReference>